<protein>
    <submittedName>
        <fullName evidence="1">Uncharacterized protein</fullName>
    </submittedName>
</protein>
<proteinExistence type="predicted"/>
<comment type="caution">
    <text evidence="1">The sequence shown here is derived from an EMBL/GenBank/DDBJ whole genome shotgun (WGS) entry which is preliminary data.</text>
</comment>
<reference evidence="1" key="1">
    <citation type="submission" date="2018-11" db="EMBL/GenBank/DDBJ databases">
        <authorList>
            <consortium name="Pathogen Informatics"/>
        </authorList>
    </citation>
    <scope>NUCLEOTIDE SEQUENCE</scope>
</reference>
<dbReference type="Gene3D" id="1.25.10.10">
    <property type="entry name" value="Leucine-rich Repeat Variant"/>
    <property type="match status" value="1"/>
</dbReference>
<gene>
    <name evidence="1" type="ORF">PXEA_LOCUS20576</name>
</gene>
<name>A0A3S5AS99_9PLAT</name>
<organism evidence="1 2">
    <name type="scientific">Protopolystoma xenopodis</name>
    <dbReference type="NCBI Taxonomy" id="117903"/>
    <lineage>
        <taxon>Eukaryota</taxon>
        <taxon>Metazoa</taxon>
        <taxon>Spiralia</taxon>
        <taxon>Lophotrochozoa</taxon>
        <taxon>Platyhelminthes</taxon>
        <taxon>Monogenea</taxon>
        <taxon>Polyopisthocotylea</taxon>
        <taxon>Polystomatidea</taxon>
        <taxon>Polystomatidae</taxon>
        <taxon>Protopolystoma</taxon>
    </lineage>
</organism>
<dbReference type="Proteomes" id="UP000784294">
    <property type="component" value="Unassembled WGS sequence"/>
</dbReference>
<dbReference type="EMBL" id="CAAALY010085162">
    <property type="protein sequence ID" value="VEL27136.1"/>
    <property type="molecule type" value="Genomic_DNA"/>
</dbReference>
<accession>A0A3S5AS99</accession>
<evidence type="ECO:0000313" key="2">
    <source>
        <dbReference type="Proteomes" id="UP000784294"/>
    </source>
</evidence>
<sequence>MQFLCVWLSYSPVTVHRFLGGPSEEVWQHPSCAESSLSDTSTVVTRKPTYGANLSLLIAEAASADSDESETLVRGLAALLIGICIRFNPGDIPGLDQ</sequence>
<dbReference type="AlphaFoldDB" id="A0A3S5AS99"/>
<evidence type="ECO:0000313" key="1">
    <source>
        <dbReference type="EMBL" id="VEL27136.1"/>
    </source>
</evidence>
<dbReference type="InterPro" id="IPR011989">
    <property type="entry name" value="ARM-like"/>
</dbReference>
<keyword evidence="2" id="KW-1185">Reference proteome</keyword>